<protein>
    <submittedName>
        <fullName evidence="2">PUA domain (Predicted RNA-binding domain)</fullName>
    </submittedName>
</protein>
<sequence>MQALIERAVPELHFLYVDTGWAAASWPERIAACTAYAEKQGVEVHQLKAQASFSEMVVDRKQFPSPKFQWCASFLKALTILNHLDNCDPSCEALIVSGKRQQDSRRYANLQEFDYEDEYYQGRTIWYPLWQTSNDEFVGLIERAGFQLLPHQSLECSPCIHSRLEELSQIDPQAQARLEALEEQIGQAMFQYPINQLRGTKGLNKRFKEDSAPDLNQFDRGCGAPWGCGE</sequence>
<organism evidence="2 3">
    <name type="scientific">Legionella massiliensis</name>
    <dbReference type="NCBI Taxonomy" id="1034943"/>
    <lineage>
        <taxon>Bacteria</taxon>
        <taxon>Pseudomonadati</taxon>
        <taxon>Pseudomonadota</taxon>
        <taxon>Gammaproteobacteria</taxon>
        <taxon>Legionellales</taxon>
        <taxon>Legionellaceae</taxon>
        <taxon>Legionella</taxon>
    </lineage>
</organism>
<keyword evidence="3" id="KW-1185">Reference proteome</keyword>
<dbReference type="AlphaFoldDB" id="A0A078KV23"/>
<evidence type="ECO:0000313" key="3">
    <source>
        <dbReference type="Proteomes" id="UP000044071"/>
    </source>
</evidence>
<dbReference type="eggNOG" id="ENOG5030K9X">
    <property type="taxonomic scope" value="Bacteria"/>
</dbReference>
<evidence type="ECO:0000313" key="2">
    <source>
        <dbReference type="EMBL" id="CDZ76876.1"/>
    </source>
</evidence>
<dbReference type="EMBL" id="CCSB01000001">
    <property type="protein sequence ID" value="CDZ76876.1"/>
    <property type="molecule type" value="Genomic_DNA"/>
</dbReference>
<dbReference type="Proteomes" id="UP000044071">
    <property type="component" value="Unassembled WGS sequence"/>
</dbReference>
<proteinExistence type="predicted"/>
<dbReference type="Gene3D" id="3.40.50.620">
    <property type="entry name" value="HUPs"/>
    <property type="match status" value="1"/>
</dbReference>
<evidence type="ECO:0000259" key="1">
    <source>
        <dbReference type="Pfam" id="PF01507"/>
    </source>
</evidence>
<accession>A0A078KV23</accession>
<dbReference type="Pfam" id="PF01507">
    <property type="entry name" value="PAPS_reduct"/>
    <property type="match status" value="1"/>
</dbReference>
<dbReference type="SUPFAM" id="SSF52402">
    <property type="entry name" value="Adenine nucleotide alpha hydrolases-like"/>
    <property type="match status" value="1"/>
</dbReference>
<name>A0A078KV23_9GAMM</name>
<dbReference type="GO" id="GO:0003824">
    <property type="term" value="F:catalytic activity"/>
    <property type="evidence" value="ECO:0007669"/>
    <property type="project" value="InterPro"/>
</dbReference>
<gene>
    <name evidence="2" type="ORF">BN59_01155</name>
</gene>
<dbReference type="InterPro" id="IPR014729">
    <property type="entry name" value="Rossmann-like_a/b/a_fold"/>
</dbReference>
<dbReference type="InterPro" id="IPR002500">
    <property type="entry name" value="PAPS_reduct_dom"/>
</dbReference>
<feature type="domain" description="Phosphoadenosine phosphosulphate reductase" evidence="1">
    <location>
        <begin position="4"/>
        <end position="143"/>
    </location>
</feature>
<reference evidence="2 3" key="1">
    <citation type="submission" date="2014-06" db="EMBL/GenBank/DDBJ databases">
        <authorList>
            <person name="Urmite Genomes Urmite Genomes"/>
        </authorList>
    </citation>
    <scope>NUCLEOTIDE SEQUENCE [LARGE SCALE GENOMIC DNA]</scope>
</reference>
<dbReference type="STRING" id="1034943.BN59_01155"/>